<dbReference type="GO" id="GO:0006351">
    <property type="term" value="P:DNA-templated transcription"/>
    <property type="evidence" value="ECO:0007669"/>
    <property type="project" value="InterPro"/>
</dbReference>
<organism evidence="2 3">
    <name type="scientific">Mesorhabditis belari</name>
    <dbReference type="NCBI Taxonomy" id="2138241"/>
    <lineage>
        <taxon>Eukaryota</taxon>
        <taxon>Metazoa</taxon>
        <taxon>Ecdysozoa</taxon>
        <taxon>Nematoda</taxon>
        <taxon>Chromadorea</taxon>
        <taxon>Rhabditida</taxon>
        <taxon>Rhabditina</taxon>
        <taxon>Rhabditomorpha</taxon>
        <taxon>Rhabditoidea</taxon>
        <taxon>Rhabditidae</taxon>
        <taxon>Mesorhabditinae</taxon>
        <taxon>Mesorhabditis</taxon>
    </lineage>
</organism>
<feature type="region of interest" description="Disordered" evidence="1">
    <location>
        <begin position="1136"/>
        <end position="1267"/>
    </location>
</feature>
<evidence type="ECO:0000313" key="2">
    <source>
        <dbReference type="Proteomes" id="UP000887575"/>
    </source>
</evidence>
<dbReference type="Gene3D" id="1.10.472.30">
    <property type="entry name" value="Transcription elongation factor S-II, central domain"/>
    <property type="match status" value="1"/>
</dbReference>
<feature type="compositionally biased region" description="Basic and acidic residues" evidence="1">
    <location>
        <begin position="471"/>
        <end position="486"/>
    </location>
</feature>
<feature type="region of interest" description="Disordered" evidence="1">
    <location>
        <begin position="959"/>
        <end position="1017"/>
    </location>
</feature>
<reference evidence="3" key="1">
    <citation type="submission" date="2024-02" db="UniProtKB">
        <authorList>
            <consortium name="WormBaseParasite"/>
        </authorList>
    </citation>
    <scope>IDENTIFICATION</scope>
</reference>
<keyword evidence="2" id="KW-1185">Reference proteome</keyword>
<dbReference type="WBParaSite" id="MBELARI_LOCUS7823">
    <property type="protein sequence ID" value="MBELARI_LOCUS7823"/>
    <property type="gene ID" value="MBELARI_LOCUS7823"/>
</dbReference>
<feature type="compositionally biased region" description="Pro residues" evidence="1">
    <location>
        <begin position="1243"/>
        <end position="1261"/>
    </location>
</feature>
<feature type="region of interest" description="Disordered" evidence="1">
    <location>
        <begin position="66"/>
        <end position="134"/>
    </location>
</feature>
<feature type="compositionally biased region" description="Acidic residues" evidence="1">
    <location>
        <begin position="990"/>
        <end position="1002"/>
    </location>
</feature>
<feature type="compositionally biased region" description="Basic and acidic residues" evidence="1">
    <location>
        <begin position="93"/>
        <end position="134"/>
    </location>
</feature>
<dbReference type="Proteomes" id="UP000887575">
    <property type="component" value="Unassembled WGS sequence"/>
</dbReference>
<evidence type="ECO:0000313" key="3">
    <source>
        <dbReference type="WBParaSite" id="MBELARI_LOCUS7823"/>
    </source>
</evidence>
<dbReference type="InterPro" id="IPR036575">
    <property type="entry name" value="TFIIS_cen_dom_sf"/>
</dbReference>
<feature type="compositionally biased region" description="Polar residues" evidence="1">
    <location>
        <begin position="1081"/>
        <end position="1102"/>
    </location>
</feature>
<proteinExistence type="predicted"/>
<accession>A0AAF3FLG0</accession>
<feature type="compositionally biased region" description="Pro residues" evidence="1">
    <location>
        <begin position="1196"/>
        <end position="1222"/>
    </location>
</feature>
<sequence>MAHFNNIASEHSPSTSKDCVYKIRKDVWPSSNEILLKIDTEIFAGIEIKRIDEFLKPSKTKKVIMEKTPVRTSNRKIDKKQELQIDMPSTSRSKTESKLKDEKASRKEDRHEAKHGVDEAMKNKNELTAKEKEEARIRAEEDALIKKHEKGIAEELKKEEQEKKERLFVAQIDEFNWEYFDATNLTDEYVRDAFGLKVAHRAHLDESPEQLDTREKSTIKHRKLPPEDRFCSICKQSLEETEDKRFSVPRSQYCSEKCVQVIVERAHQKLGSNSSMVMVLVNGSIIPGPTLSQLEQFLLLSPQATPVLPAYDSANKKEDPAFHHKMRTEIAAEELKNKVEKEHSLLKISYSKTISDGLMARVQKPLDYQTTRKDIKELGEEIVNAMLKRFGSLSDPTGKSWTREFLKSLNNRQNKGFFVRIVKKMITPDKLVSLEPSDFESSKYADELVKVKVDSKSESSPIQTTPPKKKMIGDGEEGPRKDTTNEHGKHLFDLNCKKCCAAEKLKEKERAEAAQRNTPTVIKKLNKPLEDPDIYWKGTVAFQKVEAKMVLRPLNREHECSRGVAARLPERLLCIGNYPLEEFHFKIKNFSRELSPKVHLVYQAEMDESSGYNEVFTTMGEMIEEEWVSVVPLTKVFESSLNLCFLFALGIRDAGPEFGDPSWSIPFPRHRPNLFLVITSTENLSPDVLEALQSSKIMQNSKDENLTSSASPQKYSSPLQASPSKEFIERRISKFEVQIPRSQPKQTTPMKGQGTSASKFISERAKFNKVNQAKPKLFPMETSPRKHPWDQYAKEESNQTPISPPCPPMYQQPDFNKKQTNKVSGKRSIFEQATGSSTLANKRGQLVQPRIDLSQVPRGNWLVKQLRKAENPGYVVNLIKKFIVDSQISDRNQLKVIYKAASLEIKYLECIGIASDNLSGSPCKRIRNVIEGFAFQGSSSPFSLESPIFDEEFTYLNEPGCSKENPFPEPSALPRRDFHPPSKIPRISQEVEDGEVQSDDDPHEISPEHQEMFVPPRSTMEMMFDLGTSRLHTSKHPEEIRQMKRLKEKERKKRKKAEKRLAKEMESSNENLASEIERDSTPSSSKQQDQSLTSTNNNSASERPNFDPWNQWITHGVLPPKEEILTDLHKIVDEIIEPLMQRPGSSQEAGPSRGPPPNPLDDPYFSPYTRAPRPEYLGPSRNARPGVEHSGSMRPRGPPMPYPGPPGHQRPPIPSSPYPNPLDDPYFLPRSRGPPMARGGRPPMMPPRGGRPPPMPPPQRPGPSFFF</sequence>
<dbReference type="AlphaFoldDB" id="A0AAF3FLG0"/>
<feature type="compositionally biased region" description="Basic and acidic residues" evidence="1">
    <location>
        <begin position="1035"/>
        <end position="1049"/>
    </location>
</feature>
<feature type="region of interest" description="Disordered" evidence="1">
    <location>
        <begin position="455"/>
        <end position="486"/>
    </location>
</feature>
<feature type="region of interest" description="Disordered" evidence="1">
    <location>
        <begin position="1029"/>
        <end position="1113"/>
    </location>
</feature>
<feature type="compositionally biased region" description="Low complexity" evidence="1">
    <location>
        <begin position="1229"/>
        <end position="1242"/>
    </location>
</feature>
<feature type="compositionally biased region" description="Basic and acidic residues" evidence="1">
    <location>
        <begin position="66"/>
        <end position="83"/>
    </location>
</feature>
<protein>
    <submittedName>
        <fullName evidence="3">SPOC domain-containing protein</fullName>
    </submittedName>
</protein>
<evidence type="ECO:0000256" key="1">
    <source>
        <dbReference type="SAM" id="MobiDB-lite"/>
    </source>
</evidence>
<dbReference type="SUPFAM" id="SSF46942">
    <property type="entry name" value="Elongation factor TFIIS domain 2"/>
    <property type="match status" value="1"/>
</dbReference>
<name>A0AAF3FLG0_9BILA</name>
<feature type="region of interest" description="Disordered" evidence="1">
    <location>
        <begin position="700"/>
        <end position="723"/>
    </location>
</feature>